<feature type="compositionally biased region" description="Acidic residues" evidence="1">
    <location>
        <begin position="422"/>
        <end position="440"/>
    </location>
</feature>
<feature type="compositionally biased region" description="Basic and acidic residues" evidence="1">
    <location>
        <begin position="373"/>
        <end position="421"/>
    </location>
</feature>
<dbReference type="EMBL" id="JAKJXP020000109">
    <property type="protein sequence ID" value="KAK7745269.1"/>
    <property type="molecule type" value="Genomic_DNA"/>
</dbReference>
<evidence type="ECO:0000259" key="2">
    <source>
        <dbReference type="PROSITE" id="PS50833"/>
    </source>
</evidence>
<protein>
    <submittedName>
        <fullName evidence="3">rRNA-binding ribosome biosynthesis protein</fullName>
    </submittedName>
</protein>
<evidence type="ECO:0000313" key="3">
    <source>
        <dbReference type="EMBL" id="KAK7745269.1"/>
    </source>
</evidence>
<feature type="compositionally biased region" description="Acidic residues" evidence="1">
    <location>
        <begin position="447"/>
        <end position="461"/>
    </location>
</feature>
<dbReference type="GO" id="GO:0019843">
    <property type="term" value="F:rRNA binding"/>
    <property type="evidence" value="ECO:0007669"/>
    <property type="project" value="InterPro"/>
</dbReference>
<proteinExistence type="predicted"/>
<dbReference type="SMART" id="SM00879">
    <property type="entry name" value="Brix"/>
    <property type="match status" value="1"/>
</dbReference>
<dbReference type="GO" id="GO:0006364">
    <property type="term" value="P:rRNA processing"/>
    <property type="evidence" value="ECO:0007669"/>
    <property type="project" value="InterPro"/>
</dbReference>
<evidence type="ECO:0000256" key="1">
    <source>
        <dbReference type="SAM" id="MobiDB-lite"/>
    </source>
</evidence>
<organism evidence="3 4">
    <name type="scientific">Diatrype stigma</name>
    <dbReference type="NCBI Taxonomy" id="117547"/>
    <lineage>
        <taxon>Eukaryota</taxon>
        <taxon>Fungi</taxon>
        <taxon>Dikarya</taxon>
        <taxon>Ascomycota</taxon>
        <taxon>Pezizomycotina</taxon>
        <taxon>Sordariomycetes</taxon>
        <taxon>Xylariomycetidae</taxon>
        <taxon>Xylariales</taxon>
        <taxon>Diatrypaceae</taxon>
        <taxon>Diatrype</taxon>
    </lineage>
</organism>
<feature type="compositionally biased region" description="Basic residues" evidence="1">
    <location>
        <begin position="1"/>
        <end position="12"/>
    </location>
</feature>
<feature type="compositionally biased region" description="Acidic residues" evidence="1">
    <location>
        <begin position="476"/>
        <end position="487"/>
    </location>
</feature>
<dbReference type="PANTHER" id="PTHR12661">
    <property type="entry name" value="PETER PAN-RELATED"/>
    <property type="match status" value="1"/>
</dbReference>
<sequence length="495" mass="54873">MAKPRTKKRTHVGAKNPTDKAPLPGRSTAALQDPKSMVIRIGAGEVGSSVSQLAKDVRTVMEPGTASRLKERRANRLRDYVTMTGALGVTHLLLFSRSESGNTNLRIATTPRGPTLHFRVEKYSLCKDVRRAQRHPKGGGKEYMTPPLLIMNNITTPKSDAKSTVPRHLETLTTTVFQSLFPRINPQTTPLKSIRRVLLLDREPAPDGDEGSFVLSFRHYAITTKSAGMSKPLRRLNAAERLLHANKKSRKGGLPNLGKLQDISEYLIGGEDGEGYVTDGATSGSEMDTDAEVEVLESAPRRVLSSKARAAAAAAASENGDDAGAGAGGEDDEKVERRRVTLTELGPRMKLRMTKVEEGLCSGKTMWHETIHKSRDEVKELERRWEKRQQEKEGRRKEQKANVEKKKKEKAPAAKSDKKEGEEGEGDDEDDNDYGYDVDMDGNNSDLFDEMMEQDEDDFDSEGLAGDAEEMIHDGMDEDEWEDEEAEIANARARK</sequence>
<keyword evidence="4" id="KW-1185">Reference proteome</keyword>
<dbReference type="AlphaFoldDB" id="A0AAN9UBJ5"/>
<dbReference type="GO" id="GO:0030687">
    <property type="term" value="C:preribosome, large subunit precursor"/>
    <property type="evidence" value="ECO:0007669"/>
    <property type="project" value="TreeGrafter"/>
</dbReference>
<evidence type="ECO:0000313" key="4">
    <source>
        <dbReference type="Proteomes" id="UP001320420"/>
    </source>
</evidence>
<reference evidence="3 4" key="1">
    <citation type="submission" date="2024-02" db="EMBL/GenBank/DDBJ databases">
        <title>De novo assembly and annotation of 12 fungi associated with fruit tree decline syndrome in Ontario, Canada.</title>
        <authorList>
            <person name="Sulman M."/>
            <person name="Ellouze W."/>
            <person name="Ilyukhin E."/>
        </authorList>
    </citation>
    <scope>NUCLEOTIDE SEQUENCE [LARGE SCALE GENOMIC DNA]</scope>
    <source>
        <strain evidence="3 4">M11/M66-122</strain>
    </source>
</reference>
<dbReference type="PROSITE" id="PS50833">
    <property type="entry name" value="BRIX"/>
    <property type="match status" value="1"/>
</dbReference>
<feature type="region of interest" description="Disordered" evidence="1">
    <location>
        <begin position="1"/>
        <end position="29"/>
    </location>
</feature>
<dbReference type="InterPro" id="IPR007109">
    <property type="entry name" value="Brix"/>
</dbReference>
<name>A0AAN9UBJ5_9PEZI</name>
<feature type="region of interest" description="Disordered" evidence="1">
    <location>
        <begin position="373"/>
        <end position="495"/>
    </location>
</feature>
<dbReference type="PANTHER" id="PTHR12661:SF5">
    <property type="entry name" value="SUPPRESSOR OF SWI4 1 HOMOLOG"/>
    <property type="match status" value="1"/>
</dbReference>
<dbReference type="Pfam" id="PF04427">
    <property type="entry name" value="Brix"/>
    <property type="match status" value="1"/>
</dbReference>
<accession>A0AAN9UBJ5</accession>
<comment type="caution">
    <text evidence="3">The sequence shown here is derived from an EMBL/GenBank/DDBJ whole genome shotgun (WGS) entry which is preliminary data.</text>
</comment>
<gene>
    <name evidence="3" type="primary">SSF1</name>
    <name evidence="3" type="ORF">SLS62_009822</name>
</gene>
<dbReference type="Proteomes" id="UP001320420">
    <property type="component" value="Unassembled WGS sequence"/>
</dbReference>
<dbReference type="GO" id="GO:0000027">
    <property type="term" value="P:ribosomal large subunit assembly"/>
    <property type="evidence" value="ECO:0007669"/>
    <property type="project" value="TreeGrafter"/>
</dbReference>
<feature type="domain" description="Brix" evidence="2">
    <location>
        <begin position="36"/>
        <end position="362"/>
    </location>
</feature>
<feature type="region of interest" description="Disordered" evidence="1">
    <location>
        <begin position="315"/>
        <end position="342"/>
    </location>
</feature>
<dbReference type="InterPro" id="IPR045112">
    <property type="entry name" value="PPAN-like"/>
</dbReference>